<dbReference type="Pfam" id="PF01491">
    <property type="entry name" value="Frataxin_Cyay"/>
    <property type="match status" value="1"/>
</dbReference>
<dbReference type="InterPro" id="IPR002908">
    <property type="entry name" value="Frataxin/CyaY"/>
</dbReference>
<name>A0A8J7G1B4_9NEIS</name>
<dbReference type="GO" id="GO:0016226">
    <property type="term" value="P:iron-sulfur cluster assembly"/>
    <property type="evidence" value="ECO:0007669"/>
    <property type="project" value="UniProtKB-UniRule"/>
</dbReference>
<sequence length="106" mass="11681">MTEGEFLVLTDAVFARIETCLDEQDLDIDSLRAGNVLELECDDGSKVIVNRHTPNQELWLAARNGGFHYRWQAGRWCSTRGEGEFFADLSAALSLHAGEPVVVSAA</sequence>
<dbReference type="Gene3D" id="3.30.920.10">
    <property type="entry name" value="Frataxin/CyaY"/>
    <property type="match status" value="1"/>
</dbReference>
<reference evidence="5 6" key="1">
    <citation type="submission" date="2020-10" db="EMBL/GenBank/DDBJ databases">
        <title>The genome sequence of Chitinilyticum litopenaei 4Y14.</title>
        <authorList>
            <person name="Liu Y."/>
        </authorList>
    </citation>
    <scope>NUCLEOTIDE SEQUENCE [LARGE SCALE GENOMIC DNA]</scope>
    <source>
        <strain evidence="5 6">4Y14</strain>
    </source>
</reference>
<evidence type="ECO:0000256" key="2">
    <source>
        <dbReference type="ARBA" id="ARBA00022723"/>
    </source>
</evidence>
<dbReference type="NCBIfam" id="TIGR03421">
    <property type="entry name" value="FeS_CyaY"/>
    <property type="match status" value="1"/>
</dbReference>
<dbReference type="Proteomes" id="UP000604481">
    <property type="component" value="Unassembled WGS sequence"/>
</dbReference>
<proteinExistence type="inferred from homology"/>
<comment type="caution">
    <text evidence="5">The sequence shown here is derived from an EMBL/GenBank/DDBJ whole genome shotgun (WGS) entry which is preliminary data.</text>
</comment>
<evidence type="ECO:0000313" key="6">
    <source>
        <dbReference type="Proteomes" id="UP000604481"/>
    </source>
</evidence>
<accession>A0A8J7G1B4</accession>
<dbReference type="InterPro" id="IPR036524">
    <property type="entry name" value="Frataxin/CyaY_sf"/>
</dbReference>
<dbReference type="PROSITE" id="PS50810">
    <property type="entry name" value="FRATAXIN_2"/>
    <property type="match status" value="1"/>
</dbReference>
<keyword evidence="3 4" id="KW-0408">Iron</keyword>
<dbReference type="AlphaFoldDB" id="A0A8J7G1B4"/>
<dbReference type="InterPro" id="IPR020895">
    <property type="entry name" value="Frataxin_CS"/>
</dbReference>
<comment type="similarity">
    <text evidence="1 4">Belongs to the frataxin family.</text>
</comment>
<dbReference type="RefSeq" id="WP_194116684.1">
    <property type="nucleotide sequence ID" value="NZ_JADFUA010000007.1"/>
</dbReference>
<dbReference type="EMBL" id="JADFUA010000007">
    <property type="protein sequence ID" value="MBE9610160.1"/>
    <property type="molecule type" value="Genomic_DNA"/>
</dbReference>
<dbReference type="GO" id="GO:0005737">
    <property type="term" value="C:cytoplasm"/>
    <property type="evidence" value="ECO:0007669"/>
    <property type="project" value="UniProtKB-ARBA"/>
</dbReference>
<gene>
    <name evidence="4 5" type="primary">cyaY</name>
    <name evidence="5" type="ORF">INR99_12490</name>
</gene>
<comment type="function">
    <text evidence="4">Involved in iron-sulfur (Fe-S) cluster assembly. May act as a regulator of Fe-S biogenesis.</text>
</comment>
<keyword evidence="6" id="KW-1185">Reference proteome</keyword>
<evidence type="ECO:0000256" key="3">
    <source>
        <dbReference type="ARBA" id="ARBA00023004"/>
    </source>
</evidence>
<evidence type="ECO:0000256" key="1">
    <source>
        <dbReference type="ARBA" id="ARBA00008183"/>
    </source>
</evidence>
<dbReference type="PROSITE" id="PS01344">
    <property type="entry name" value="FRATAXIN_1"/>
    <property type="match status" value="1"/>
</dbReference>
<dbReference type="HAMAP" id="MF_00142">
    <property type="entry name" value="CyaY"/>
    <property type="match status" value="1"/>
</dbReference>
<organism evidence="5 6">
    <name type="scientific">Chitinilyticum piscinae</name>
    <dbReference type="NCBI Taxonomy" id="2866724"/>
    <lineage>
        <taxon>Bacteria</taxon>
        <taxon>Pseudomonadati</taxon>
        <taxon>Pseudomonadota</taxon>
        <taxon>Betaproteobacteria</taxon>
        <taxon>Neisseriales</taxon>
        <taxon>Chitinibacteraceae</taxon>
        <taxon>Chitinilyticum</taxon>
    </lineage>
</organism>
<dbReference type="SMART" id="SM01219">
    <property type="entry name" value="Frataxin_Cyay"/>
    <property type="match status" value="1"/>
</dbReference>
<dbReference type="SUPFAM" id="SSF55387">
    <property type="entry name" value="Frataxin/Nqo15-like"/>
    <property type="match status" value="1"/>
</dbReference>
<evidence type="ECO:0000313" key="5">
    <source>
        <dbReference type="EMBL" id="MBE9610160.1"/>
    </source>
</evidence>
<evidence type="ECO:0000256" key="4">
    <source>
        <dbReference type="HAMAP-Rule" id="MF_00142"/>
    </source>
</evidence>
<protein>
    <recommendedName>
        <fullName evidence="4">Iron-sulfur cluster assembly protein CyaY</fullName>
    </recommendedName>
</protein>
<dbReference type="InterPro" id="IPR047584">
    <property type="entry name" value="CyaY"/>
</dbReference>
<keyword evidence="2 4" id="KW-0479">Metal-binding</keyword>
<dbReference type="GO" id="GO:0008199">
    <property type="term" value="F:ferric iron binding"/>
    <property type="evidence" value="ECO:0007669"/>
    <property type="project" value="InterPro"/>
</dbReference>